<evidence type="ECO:0000259" key="8">
    <source>
        <dbReference type="Pfam" id="PF06271"/>
    </source>
</evidence>
<evidence type="ECO:0000256" key="7">
    <source>
        <dbReference type="SAM" id="Phobius"/>
    </source>
</evidence>
<comment type="subcellular location">
    <subcellularLocation>
        <location evidence="1">Membrane</location>
        <topology evidence="1">Multi-pass membrane protein</topology>
    </subcellularLocation>
</comment>
<comment type="caution">
    <text evidence="9">The sequence shown here is derived from an EMBL/GenBank/DDBJ whole genome shotgun (WGS) entry which is preliminary data.</text>
</comment>
<dbReference type="Gene3D" id="1.10.287.110">
    <property type="entry name" value="DnaJ domain"/>
    <property type="match status" value="1"/>
</dbReference>
<feature type="transmembrane region" description="Helical" evidence="7">
    <location>
        <begin position="420"/>
        <end position="443"/>
    </location>
</feature>
<feature type="compositionally biased region" description="Polar residues" evidence="6">
    <location>
        <begin position="89"/>
        <end position="134"/>
    </location>
</feature>
<keyword evidence="4 7" id="KW-0472">Membrane</keyword>
<proteinExistence type="predicted"/>
<keyword evidence="3 7" id="KW-1133">Transmembrane helix</keyword>
<evidence type="ECO:0000313" key="10">
    <source>
        <dbReference type="Proteomes" id="UP001569414"/>
    </source>
</evidence>
<keyword evidence="10" id="KW-1185">Reference proteome</keyword>
<accession>A0ABV4NKM6</accession>
<dbReference type="Pfam" id="PF06271">
    <property type="entry name" value="RDD"/>
    <property type="match status" value="1"/>
</dbReference>
<evidence type="ECO:0000256" key="1">
    <source>
        <dbReference type="ARBA" id="ARBA00004141"/>
    </source>
</evidence>
<evidence type="ECO:0000313" key="9">
    <source>
        <dbReference type="EMBL" id="MFA0789907.1"/>
    </source>
</evidence>
<dbReference type="SUPFAM" id="SSF46565">
    <property type="entry name" value="Chaperone J-domain"/>
    <property type="match status" value="1"/>
</dbReference>
<name>A0ABV4NKM6_9GAMM</name>
<sequence>MSPWEILELAPCDDARAVKRAYAKKLKQTRPDEKPEDFQQLHSAYKWALKAAEELKEEKKESEEPQNNEVLAEVASAEGAALSPEAVQLQGQAEPQVQQNSEPNHQDHSPASSEATEQAQSKVSLDLNQAQDQETGSERQQETSTEKHAEEQHSEGKNAQEDNVQENPIEEDDTEQDPQRALRIGEYHRVLEQVDRLLQAPSKFNVKENWRFLTDTPYMLDEEYNWNLGLSIFERFARINLQASEATSKGKKQAQISNNILQYCNSLFDWDGNASYLYGALDESLCDCIFNSLHSKEVTVDPAKGLRGGRKLIRQKITQPEETYDQYYFGHLLARGVAVLLDVLLLYVAVGFIASIVMMKVYDMPEGAATTMALGICCLAYLLMAWIAESSRFQATPGKYLMGYKVTNKKFERIGYGHGLWRLLSFTLTLPLGKIGWLINCFLGGNLMHDRLSASHVINMRKSREEYLRRLRGEG</sequence>
<evidence type="ECO:0000256" key="6">
    <source>
        <dbReference type="SAM" id="MobiDB-lite"/>
    </source>
</evidence>
<keyword evidence="5" id="KW-0143">Chaperone</keyword>
<evidence type="ECO:0000256" key="3">
    <source>
        <dbReference type="ARBA" id="ARBA00022989"/>
    </source>
</evidence>
<feature type="region of interest" description="Disordered" evidence="6">
    <location>
        <begin position="53"/>
        <end position="179"/>
    </location>
</feature>
<evidence type="ECO:0000256" key="2">
    <source>
        <dbReference type="ARBA" id="ARBA00022692"/>
    </source>
</evidence>
<dbReference type="InterPro" id="IPR036869">
    <property type="entry name" value="J_dom_sf"/>
</dbReference>
<dbReference type="Proteomes" id="UP001569414">
    <property type="component" value="Unassembled WGS sequence"/>
</dbReference>
<evidence type="ECO:0000256" key="5">
    <source>
        <dbReference type="ARBA" id="ARBA00023186"/>
    </source>
</evidence>
<keyword evidence="2 7" id="KW-0812">Transmembrane</keyword>
<feature type="compositionally biased region" description="Basic and acidic residues" evidence="6">
    <location>
        <begin position="136"/>
        <end position="160"/>
    </location>
</feature>
<dbReference type="InterPro" id="IPR010432">
    <property type="entry name" value="RDD"/>
</dbReference>
<protein>
    <submittedName>
        <fullName evidence="9">RDD family protein</fullName>
    </submittedName>
</protein>
<feature type="domain" description="RDD" evidence="8">
    <location>
        <begin position="331"/>
        <end position="448"/>
    </location>
</feature>
<organism evidence="9 10">
    <name type="scientific">Microbulbifer echini</name>
    <dbReference type="NCBI Taxonomy" id="1529067"/>
    <lineage>
        <taxon>Bacteria</taxon>
        <taxon>Pseudomonadati</taxon>
        <taxon>Pseudomonadota</taxon>
        <taxon>Gammaproteobacteria</taxon>
        <taxon>Cellvibrionales</taxon>
        <taxon>Microbulbiferaceae</taxon>
        <taxon>Microbulbifer</taxon>
    </lineage>
</organism>
<dbReference type="RefSeq" id="WP_371842815.1">
    <property type="nucleotide sequence ID" value="NZ_JBGMEL010000003.1"/>
</dbReference>
<evidence type="ECO:0000256" key="4">
    <source>
        <dbReference type="ARBA" id="ARBA00023136"/>
    </source>
</evidence>
<reference evidence="9 10" key="1">
    <citation type="submission" date="2024-08" db="EMBL/GenBank/DDBJ databases">
        <authorList>
            <person name="Ishaq N."/>
        </authorList>
    </citation>
    <scope>NUCLEOTIDE SEQUENCE [LARGE SCALE GENOMIC DNA]</scope>
    <source>
        <strain evidence="9 10">JCM 30400</strain>
    </source>
</reference>
<gene>
    <name evidence="9" type="ORF">ACCI51_05065</name>
</gene>
<feature type="compositionally biased region" description="Basic and acidic residues" evidence="6">
    <location>
        <begin position="53"/>
        <end position="63"/>
    </location>
</feature>
<dbReference type="EMBL" id="JBGMEL010000003">
    <property type="protein sequence ID" value="MFA0789907.1"/>
    <property type="molecule type" value="Genomic_DNA"/>
</dbReference>
<feature type="transmembrane region" description="Helical" evidence="7">
    <location>
        <begin position="332"/>
        <end position="357"/>
    </location>
</feature>
<feature type="transmembrane region" description="Helical" evidence="7">
    <location>
        <begin position="369"/>
        <end position="388"/>
    </location>
</feature>